<feature type="transmembrane region" description="Helical" evidence="10">
    <location>
        <begin position="104"/>
        <end position="128"/>
    </location>
</feature>
<evidence type="ECO:0000256" key="2">
    <source>
        <dbReference type="ARBA" id="ARBA00012438"/>
    </source>
</evidence>
<dbReference type="InterPro" id="IPR011712">
    <property type="entry name" value="Sig_transdc_His_kin_sub3_dim/P"/>
</dbReference>
<evidence type="ECO:0000259" key="11">
    <source>
        <dbReference type="Pfam" id="PF07730"/>
    </source>
</evidence>
<gene>
    <name evidence="12" type="ORF">CKF48_02710</name>
</gene>
<keyword evidence="10" id="KW-0812">Transmembrane</keyword>
<accession>A0A248TDR2</accession>
<feature type="transmembrane region" description="Helical" evidence="10">
    <location>
        <begin position="33"/>
        <end position="52"/>
    </location>
</feature>
<dbReference type="Pfam" id="PF07730">
    <property type="entry name" value="HisKA_3"/>
    <property type="match status" value="1"/>
</dbReference>
<keyword evidence="9" id="KW-0175">Coiled coil</keyword>
<keyword evidence="13" id="KW-1185">Reference proteome</keyword>
<dbReference type="OrthoDB" id="199946at2"/>
<dbReference type="GO" id="GO:0046983">
    <property type="term" value="F:protein dimerization activity"/>
    <property type="evidence" value="ECO:0007669"/>
    <property type="project" value="InterPro"/>
</dbReference>
<keyword evidence="8" id="KW-0902">Two-component regulatory system</keyword>
<keyword evidence="10" id="KW-1133">Transmembrane helix</keyword>
<keyword evidence="7" id="KW-0067">ATP-binding</keyword>
<comment type="catalytic activity">
    <reaction evidence="1">
        <text>ATP + protein L-histidine = ADP + protein N-phospho-L-histidine.</text>
        <dbReference type="EC" id="2.7.13.3"/>
    </reaction>
</comment>
<dbReference type="GO" id="GO:0000155">
    <property type="term" value="F:phosphorelay sensor kinase activity"/>
    <property type="evidence" value="ECO:0007669"/>
    <property type="project" value="InterPro"/>
</dbReference>
<evidence type="ECO:0000256" key="3">
    <source>
        <dbReference type="ARBA" id="ARBA00022553"/>
    </source>
</evidence>
<keyword evidence="5" id="KW-0547">Nucleotide-binding</keyword>
<dbReference type="Gene3D" id="1.20.5.1930">
    <property type="match status" value="1"/>
</dbReference>
<protein>
    <recommendedName>
        <fullName evidence="2">histidine kinase</fullName>
        <ecNumber evidence="2">2.7.13.3</ecNumber>
    </recommendedName>
</protein>
<feature type="transmembrane region" description="Helical" evidence="10">
    <location>
        <begin position="7"/>
        <end position="27"/>
    </location>
</feature>
<evidence type="ECO:0000256" key="7">
    <source>
        <dbReference type="ARBA" id="ARBA00022840"/>
    </source>
</evidence>
<evidence type="ECO:0000256" key="1">
    <source>
        <dbReference type="ARBA" id="ARBA00000085"/>
    </source>
</evidence>
<dbReference type="Gene3D" id="3.30.565.10">
    <property type="entry name" value="Histidine kinase-like ATPase, C-terminal domain"/>
    <property type="match status" value="1"/>
</dbReference>
<keyword evidence="6" id="KW-0418">Kinase</keyword>
<dbReference type="GO" id="GO:0016020">
    <property type="term" value="C:membrane"/>
    <property type="evidence" value="ECO:0007669"/>
    <property type="project" value="InterPro"/>
</dbReference>
<proteinExistence type="predicted"/>
<dbReference type="EC" id="2.7.13.3" evidence="2"/>
<dbReference type="Proteomes" id="UP000215137">
    <property type="component" value="Chromosome"/>
</dbReference>
<dbReference type="SUPFAM" id="SSF55874">
    <property type="entry name" value="ATPase domain of HSP90 chaperone/DNA topoisomerase II/histidine kinase"/>
    <property type="match status" value="1"/>
</dbReference>
<dbReference type="PANTHER" id="PTHR24421">
    <property type="entry name" value="NITRATE/NITRITE SENSOR PROTEIN NARX-RELATED"/>
    <property type="match status" value="1"/>
</dbReference>
<dbReference type="KEGG" id="bko:CKF48_02710"/>
<dbReference type="RefSeq" id="WP_095369920.1">
    <property type="nucleotide sequence ID" value="NZ_CP022983.1"/>
</dbReference>
<feature type="domain" description="Signal transduction histidine kinase subgroup 3 dimerisation and phosphoacceptor" evidence="11">
    <location>
        <begin position="173"/>
        <end position="236"/>
    </location>
</feature>
<evidence type="ECO:0000256" key="6">
    <source>
        <dbReference type="ARBA" id="ARBA00022777"/>
    </source>
</evidence>
<sequence>MRVYERYFRFVIFWRIVQLLILAHLWLTSTAGFEAIVFILLLLIVMSIRIRFSIPKWSFLIEIVLCIVFIPYFPFALYGLAIAIFEAAIVGKWWLVFPMTIFMIAYSAFDMTLIWYSLLTVLVGSFTYQSMKERKQLEKALDKERKEKHELEQIKMELLEAYFEVEKAAELKERNRISRELHDHLGHDLTGALLAIQAYEQVENKNQAHTLLEQVKIRLSRSTTRLRNTVHNLTPVTYIGVDRLQRIVVDSEPLLIDFQYNGNVENVSSQSWVMLEACLKEAITNVSKYSNATKTKVELDITETLVRLKIHDNGTNTQKSVNGSGLRSLQLRARMLKGSFTIDRQNGYLLVCVLPLQRRGK</sequence>
<name>A0A248TDR2_9BACI</name>
<dbReference type="GO" id="GO:0005524">
    <property type="term" value="F:ATP binding"/>
    <property type="evidence" value="ECO:0007669"/>
    <property type="project" value="UniProtKB-KW"/>
</dbReference>
<evidence type="ECO:0000313" key="13">
    <source>
        <dbReference type="Proteomes" id="UP000215137"/>
    </source>
</evidence>
<evidence type="ECO:0000256" key="5">
    <source>
        <dbReference type="ARBA" id="ARBA00022741"/>
    </source>
</evidence>
<evidence type="ECO:0000256" key="10">
    <source>
        <dbReference type="SAM" id="Phobius"/>
    </source>
</evidence>
<keyword evidence="3" id="KW-0597">Phosphoprotein</keyword>
<dbReference type="InterPro" id="IPR050482">
    <property type="entry name" value="Sensor_HK_TwoCompSys"/>
</dbReference>
<keyword evidence="10" id="KW-0472">Membrane</keyword>
<dbReference type="EMBL" id="CP022983">
    <property type="protein sequence ID" value="ASV66345.1"/>
    <property type="molecule type" value="Genomic_DNA"/>
</dbReference>
<reference evidence="12 13" key="1">
    <citation type="submission" date="2017-08" db="EMBL/GenBank/DDBJ databases">
        <title>Complete Genome Sequence of Bacillus kochii Oregon-R-modENCODE STRAIN BDGP4, isolated from Drosophila melanogaster gut.</title>
        <authorList>
            <person name="Wan K.H."/>
            <person name="Yu C."/>
            <person name="Park S."/>
            <person name="Hammonds A.S."/>
            <person name="Booth B.W."/>
            <person name="Celniker S.E."/>
        </authorList>
    </citation>
    <scope>NUCLEOTIDE SEQUENCE [LARGE SCALE GENOMIC DNA]</scope>
    <source>
        <strain evidence="12 13">BDGP4</strain>
    </source>
</reference>
<evidence type="ECO:0000256" key="4">
    <source>
        <dbReference type="ARBA" id="ARBA00022679"/>
    </source>
</evidence>
<evidence type="ECO:0000256" key="9">
    <source>
        <dbReference type="SAM" id="Coils"/>
    </source>
</evidence>
<dbReference type="AlphaFoldDB" id="A0A248TDR2"/>
<dbReference type="PANTHER" id="PTHR24421:SF10">
    <property type="entry name" value="NITRATE_NITRITE SENSOR PROTEIN NARQ"/>
    <property type="match status" value="1"/>
</dbReference>
<dbReference type="InterPro" id="IPR036890">
    <property type="entry name" value="HATPase_C_sf"/>
</dbReference>
<organism evidence="12 13">
    <name type="scientific">Cytobacillus kochii</name>
    <dbReference type="NCBI Taxonomy" id="859143"/>
    <lineage>
        <taxon>Bacteria</taxon>
        <taxon>Bacillati</taxon>
        <taxon>Bacillota</taxon>
        <taxon>Bacilli</taxon>
        <taxon>Bacillales</taxon>
        <taxon>Bacillaceae</taxon>
        <taxon>Cytobacillus</taxon>
    </lineage>
</organism>
<keyword evidence="4" id="KW-0808">Transferase</keyword>
<feature type="transmembrane region" description="Helical" evidence="10">
    <location>
        <begin position="59"/>
        <end position="84"/>
    </location>
</feature>
<dbReference type="CDD" id="cd16917">
    <property type="entry name" value="HATPase_UhpB-NarQ-NarX-like"/>
    <property type="match status" value="1"/>
</dbReference>
<feature type="coiled-coil region" evidence="9">
    <location>
        <begin position="134"/>
        <end position="161"/>
    </location>
</feature>
<evidence type="ECO:0000256" key="8">
    <source>
        <dbReference type="ARBA" id="ARBA00023012"/>
    </source>
</evidence>
<evidence type="ECO:0000313" key="12">
    <source>
        <dbReference type="EMBL" id="ASV66345.1"/>
    </source>
</evidence>